<dbReference type="Proteomes" id="UP000651452">
    <property type="component" value="Unassembled WGS sequence"/>
</dbReference>
<sequence length="577" mass="64334">MQTPLPETQAMRQLVQKMYALAAALSSLGKELIESGEQDVWTEEHNESLLHSMNKCDDIFRGIIRAVRETDETSNVLPRSTAGDYKRAFLCDDGKKARDALDKCFELVNQTSLAVRHETLARKEYLDEDEMPEALRLIWAFEQPVLGDIQAYKDGLRASEQLQRYLTPSPTPAFSANQTKDQPELDSLTAPSTKSKDSMPKEPIAVSAYNQWPPFGNPQHPAYIAPVAEQPKENSKMTVNELSRVLAPNSNTFPQTGPNTRRPSTPELTPQTEPGTTSSGQPNITKPTPNGSKLFKEIPFVSYAKHDRSNVNLFAPALRLEACILRPTVQSTDTGSTLSYETELLQLDEETMQAQIRQLGPHYSVMDSLLDLRPQQLHLVQSHAIQRSGVIVFAQHGKPVELPTLMGTLQASPVVLMLEAASVFAQDQFRALEPTPLVPGTTPTLRSDYLGDTTLVTGFNMPNTGSVFSSRHYLSSPEAFSEHLREQGEPCTYVEGTERKGAFQCYQTITLNPEWHKNDRSLEEIRLADYDAGRKGPMTTNKISYPWDERGSLFEGLGQVRKVELTPSTEVDVSRTK</sequence>
<evidence type="ECO:0000313" key="2">
    <source>
        <dbReference type="EMBL" id="KAF9698428.1"/>
    </source>
</evidence>
<proteinExistence type="predicted"/>
<evidence type="ECO:0000256" key="1">
    <source>
        <dbReference type="SAM" id="MobiDB-lite"/>
    </source>
</evidence>
<feature type="compositionally biased region" description="Polar residues" evidence="1">
    <location>
        <begin position="167"/>
        <end position="180"/>
    </location>
</feature>
<feature type="region of interest" description="Disordered" evidence="1">
    <location>
        <begin position="246"/>
        <end position="291"/>
    </location>
</feature>
<dbReference type="EMBL" id="RZGK01000006">
    <property type="protein sequence ID" value="KAF9698428.1"/>
    <property type="molecule type" value="Genomic_DNA"/>
</dbReference>
<protein>
    <submittedName>
        <fullName evidence="2">Uncharacterized protein</fullName>
    </submittedName>
</protein>
<name>A0A8H7J8D6_9PLEO</name>
<reference evidence="2" key="2">
    <citation type="submission" date="2020-09" db="EMBL/GenBank/DDBJ databases">
        <title>Reference genome assembly for Australian Ascochyta lentis isolate Al4.</title>
        <authorList>
            <person name="Lee R.C."/>
            <person name="Farfan-Caceres L.M."/>
            <person name="Debler J.W."/>
            <person name="Williams A.H."/>
            <person name="Henares B.M."/>
        </authorList>
    </citation>
    <scope>NUCLEOTIDE SEQUENCE</scope>
    <source>
        <strain evidence="2">Al4</strain>
    </source>
</reference>
<organism evidence="2 3">
    <name type="scientific">Ascochyta lentis</name>
    <dbReference type="NCBI Taxonomy" id="205686"/>
    <lineage>
        <taxon>Eukaryota</taxon>
        <taxon>Fungi</taxon>
        <taxon>Dikarya</taxon>
        <taxon>Ascomycota</taxon>
        <taxon>Pezizomycotina</taxon>
        <taxon>Dothideomycetes</taxon>
        <taxon>Pleosporomycetidae</taxon>
        <taxon>Pleosporales</taxon>
        <taxon>Pleosporineae</taxon>
        <taxon>Didymellaceae</taxon>
        <taxon>Ascochyta</taxon>
    </lineage>
</organism>
<accession>A0A8H7J8D6</accession>
<keyword evidence="3" id="KW-1185">Reference proteome</keyword>
<dbReference type="OrthoDB" id="3797628at2759"/>
<reference evidence="2" key="1">
    <citation type="submission" date="2018-12" db="EMBL/GenBank/DDBJ databases">
        <authorList>
            <person name="Syme R.A."/>
            <person name="Farfan-Caceres L."/>
            <person name="Lichtenzveig J."/>
        </authorList>
    </citation>
    <scope>NUCLEOTIDE SEQUENCE</scope>
    <source>
        <strain evidence="2">Al4</strain>
    </source>
</reference>
<gene>
    <name evidence="2" type="ORF">EKO04_003445</name>
</gene>
<feature type="compositionally biased region" description="Polar residues" evidence="1">
    <location>
        <begin position="248"/>
        <end position="291"/>
    </location>
</feature>
<dbReference type="AlphaFoldDB" id="A0A8H7J8D6"/>
<evidence type="ECO:0000313" key="3">
    <source>
        <dbReference type="Proteomes" id="UP000651452"/>
    </source>
</evidence>
<comment type="caution">
    <text evidence="2">The sequence shown here is derived from an EMBL/GenBank/DDBJ whole genome shotgun (WGS) entry which is preliminary data.</text>
</comment>
<feature type="region of interest" description="Disordered" evidence="1">
    <location>
        <begin position="167"/>
        <end position="200"/>
    </location>
</feature>